<dbReference type="RefSeq" id="WP_264206865.1">
    <property type="nucleotide sequence ID" value="NZ_JAOZEW010000014.1"/>
</dbReference>
<organism evidence="1 2">
    <name type="scientific">Flavobacterium shii</name>
    <dbReference type="NCBI Taxonomy" id="2987687"/>
    <lineage>
        <taxon>Bacteria</taxon>
        <taxon>Pseudomonadati</taxon>
        <taxon>Bacteroidota</taxon>
        <taxon>Flavobacteriia</taxon>
        <taxon>Flavobacteriales</taxon>
        <taxon>Flavobacteriaceae</taxon>
        <taxon>Flavobacterium</taxon>
    </lineage>
</organism>
<proteinExistence type="predicted"/>
<gene>
    <name evidence="1" type="ORF">OIU83_13885</name>
</gene>
<protein>
    <submittedName>
        <fullName evidence="1">Uncharacterized protein</fullName>
    </submittedName>
</protein>
<evidence type="ECO:0000313" key="1">
    <source>
        <dbReference type="EMBL" id="MCV9928756.1"/>
    </source>
</evidence>
<reference evidence="1" key="1">
    <citation type="submission" date="2022-10" db="EMBL/GenBank/DDBJ databases">
        <title>Two novel species of Flavobacterium.</title>
        <authorList>
            <person name="Liu Q."/>
            <person name="Xin Y.-H."/>
        </authorList>
    </citation>
    <scope>NUCLEOTIDE SEQUENCE</scope>
    <source>
        <strain evidence="1">LS1R49</strain>
    </source>
</reference>
<name>A0A9X2ZCB5_9FLAO</name>
<comment type="caution">
    <text evidence="1">The sequence shown here is derived from an EMBL/GenBank/DDBJ whole genome shotgun (WGS) entry which is preliminary data.</text>
</comment>
<accession>A0A9X2ZCB5</accession>
<sequence length="56" mass="6010">MAIIKRAKSITIKITKGYAVMAGEIEKTAGTIKIVATYGDIELNSTKKIIKNGNIS</sequence>
<dbReference type="AlphaFoldDB" id="A0A9X2ZCB5"/>
<dbReference type="Proteomes" id="UP001151079">
    <property type="component" value="Unassembled WGS sequence"/>
</dbReference>
<dbReference type="EMBL" id="JAOZEW010000014">
    <property type="protein sequence ID" value="MCV9928756.1"/>
    <property type="molecule type" value="Genomic_DNA"/>
</dbReference>
<keyword evidence="2" id="KW-1185">Reference proteome</keyword>
<evidence type="ECO:0000313" key="2">
    <source>
        <dbReference type="Proteomes" id="UP001151079"/>
    </source>
</evidence>